<comment type="caution">
    <text evidence="4">The sequence shown here is derived from an EMBL/GenBank/DDBJ whole genome shotgun (WGS) entry which is preliminary data.</text>
</comment>
<comment type="similarity">
    <text evidence="1 2">Belongs to the glycosyl hydrolase 12 (cellulase H) family.</text>
</comment>
<feature type="chain" id="PRO_5007297061" description="Glycoside hydrolase family 12 protein" evidence="3">
    <location>
        <begin position="20"/>
        <end position="332"/>
    </location>
</feature>
<protein>
    <recommendedName>
        <fullName evidence="6">Glycoside hydrolase family 12 protein</fullName>
    </recommendedName>
</protein>
<keyword evidence="3" id="KW-0732">Signal</keyword>
<keyword evidence="5" id="KW-1185">Reference proteome</keyword>
<dbReference type="AlphaFoldDB" id="A0A139I0F1"/>
<evidence type="ECO:0000256" key="3">
    <source>
        <dbReference type="SAM" id="SignalP"/>
    </source>
</evidence>
<evidence type="ECO:0000256" key="1">
    <source>
        <dbReference type="ARBA" id="ARBA00005519"/>
    </source>
</evidence>
<dbReference type="GO" id="GO:0000272">
    <property type="term" value="P:polysaccharide catabolic process"/>
    <property type="evidence" value="ECO:0007669"/>
    <property type="project" value="UniProtKB-KW"/>
</dbReference>
<dbReference type="InterPro" id="IPR013319">
    <property type="entry name" value="GH11/12"/>
</dbReference>
<evidence type="ECO:0000313" key="4">
    <source>
        <dbReference type="EMBL" id="KXT08168.1"/>
    </source>
</evidence>
<dbReference type="STRING" id="113226.A0A139I0F1"/>
<reference evidence="4 5" key="1">
    <citation type="submission" date="2015-07" db="EMBL/GenBank/DDBJ databases">
        <title>Comparative genomics of the Sigatoka disease complex on banana suggests a link between parallel evolutionary changes in Pseudocercospora fijiensis and Pseudocercospora eumusae and increased virulence on the banana host.</title>
        <authorList>
            <person name="Chang T.-C."/>
            <person name="Salvucci A."/>
            <person name="Crous P.W."/>
            <person name="Stergiopoulos I."/>
        </authorList>
    </citation>
    <scope>NUCLEOTIDE SEQUENCE [LARGE SCALE GENOMIC DNA]</scope>
    <source>
        <strain evidence="4 5">CBS 116634</strain>
    </source>
</reference>
<feature type="signal peptide" evidence="3">
    <location>
        <begin position="1"/>
        <end position="19"/>
    </location>
</feature>
<dbReference type="PANTHER" id="PTHR34002">
    <property type="entry name" value="BLR1656 PROTEIN"/>
    <property type="match status" value="1"/>
</dbReference>
<dbReference type="PANTHER" id="PTHR34002:SF11">
    <property type="entry name" value="CONCANAVALIN A-LIKE LECTIN_GLUCANASE"/>
    <property type="match status" value="1"/>
</dbReference>
<dbReference type="InterPro" id="IPR002594">
    <property type="entry name" value="GH12"/>
</dbReference>
<dbReference type="OrthoDB" id="89349at2759"/>
<keyword evidence="2" id="KW-0119">Carbohydrate metabolism</keyword>
<gene>
    <name evidence="4" type="ORF">AC579_1145</name>
</gene>
<keyword evidence="2" id="KW-0624">Polysaccharide degradation</keyword>
<dbReference type="EMBL" id="LFZO01000481">
    <property type="protein sequence ID" value="KXT08168.1"/>
    <property type="molecule type" value="Genomic_DNA"/>
</dbReference>
<keyword evidence="2" id="KW-0326">Glycosidase</keyword>
<dbReference type="GO" id="GO:0008810">
    <property type="term" value="F:cellulase activity"/>
    <property type="evidence" value="ECO:0007669"/>
    <property type="project" value="InterPro"/>
</dbReference>
<name>A0A139I0F1_9PEZI</name>
<accession>A0A139I0F1</accession>
<proteinExistence type="inferred from homology"/>
<evidence type="ECO:0008006" key="6">
    <source>
        <dbReference type="Google" id="ProtNLM"/>
    </source>
</evidence>
<organism evidence="4 5">
    <name type="scientific">Pseudocercospora musae</name>
    <dbReference type="NCBI Taxonomy" id="113226"/>
    <lineage>
        <taxon>Eukaryota</taxon>
        <taxon>Fungi</taxon>
        <taxon>Dikarya</taxon>
        <taxon>Ascomycota</taxon>
        <taxon>Pezizomycotina</taxon>
        <taxon>Dothideomycetes</taxon>
        <taxon>Dothideomycetidae</taxon>
        <taxon>Mycosphaerellales</taxon>
        <taxon>Mycosphaerellaceae</taxon>
        <taxon>Pseudocercospora</taxon>
    </lineage>
</organism>
<dbReference type="Gene3D" id="2.60.120.180">
    <property type="match status" value="1"/>
</dbReference>
<dbReference type="Proteomes" id="UP000073492">
    <property type="component" value="Unassembled WGS sequence"/>
</dbReference>
<dbReference type="Pfam" id="PF01670">
    <property type="entry name" value="Glyco_hydro_12"/>
    <property type="match status" value="1"/>
</dbReference>
<dbReference type="InterPro" id="IPR013320">
    <property type="entry name" value="ConA-like_dom_sf"/>
</dbReference>
<evidence type="ECO:0000313" key="5">
    <source>
        <dbReference type="Proteomes" id="UP000073492"/>
    </source>
</evidence>
<dbReference type="SUPFAM" id="SSF49899">
    <property type="entry name" value="Concanavalin A-like lectins/glucanases"/>
    <property type="match status" value="1"/>
</dbReference>
<sequence length="332" mass="36528">MIVLLVSAAIACFLAVSTATEAEHKLCGRYQSYTTWPYIVNNNAWNQDDSGGICTHVCDTCPKGAVSLYSLWNWTSSPPAVHAYPNVEFRSDRLPLRLGDLLSLNVSASWAFGPATFSEEAARDPNSPEDLAYINSNNVQANVVLDVFADEDRKKSQTPSKQKYEFMVWVGQFGTASQPVGNRTPRDPPVIARISNIDLQVFTLWNGTNSNGQYVYSWIANETLTEFDMDFAPLIGFLSQEEGVSEDVYLGTIQFGHETFLAASQMNFSISSYAADITPNRQIGDSTSKPTASLPVATKVSAASQPCQFWIDPRWSLWISGVSFLIGFGALL</sequence>
<evidence type="ECO:0000256" key="2">
    <source>
        <dbReference type="RuleBase" id="RU361163"/>
    </source>
</evidence>
<keyword evidence="2" id="KW-0378">Hydrolase</keyword>